<dbReference type="EMBL" id="NIDE01000017">
    <property type="protein sequence ID" value="OWK36148.1"/>
    <property type="molecule type" value="Genomic_DNA"/>
</dbReference>
<dbReference type="GO" id="GO:0046872">
    <property type="term" value="F:metal ion binding"/>
    <property type="evidence" value="ECO:0007669"/>
    <property type="project" value="UniProtKB-KW"/>
</dbReference>
<dbReference type="GO" id="GO:0020037">
    <property type="term" value="F:heme binding"/>
    <property type="evidence" value="ECO:0007669"/>
    <property type="project" value="InterPro"/>
</dbReference>
<evidence type="ECO:0000256" key="5">
    <source>
        <dbReference type="ARBA" id="ARBA00023157"/>
    </source>
</evidence>
<dbReference type="Pfam" id="PF07635">
    <property type="entry name" value="PSCyt1"/>
    <property type="match status" value="1"/>
</dbReference>
<dbReference type="SUPFAM" id="SSF49899">
    <property type="entry name" value="Concanavalin A-like lectins/glucanases"/>
    <property type="match status" value="1"/>
</dbReference>
<dbReference type="PROSITE" id="PS51007">
    <property type="entry name" value="CYTC"/>
    <property type="match status" value="1"/>
</dbReference>
<evidence type="ECO:0000313" key="8">
    <source>
        <dbReference type="EMBL" id="OWK36148.1"/>
    </source>
</evidence>
<dbReference type="InterPro" id="IPR013320">
    <property type="entry name" value="ConA-like_dom_sf"/>
</dbReference>
<dbReference type="InterPro" id="IPR022655">
    <property type="entry name" value="DUF1553"/>
</dbReference>
<accession>A0A225DC88</accession>
<comment type="caution">
    <text evidence="8">The sequence shown here is derived from an EMBL/GenBank/DDBJ whole genome shotgun (WGS) entry which is preliminary data.</text>
</comment>
<dbReference type="Gene3D" id="2.60.120.200">
    <property type="match status" value="1"/>
</dbReference>
<dbReference type="InterPro" id="IPR006558">
    <property type="entry name" value="LamG-like"/>
</dbReference>
<protein>
    <recommendedName>
        <fullName evidence="7">Cytochrome c domain-containing protein</fullName>
    </recommendedName>
</protein>
<evidence type="ECO:0000259" key="7">
    <source>
        <dbReference type="PROSITE" id="PS51007"/>
    </source>
</evidence>
<sequence>MALAVAALVGAPAPAAEKLQFNRDVRQILAENCFACHGPDSAARKAKLRLDVREQAIEAEAIAPGKPDKSAAVARIFLADDDKELMPPAKSHKKLTAAQKDVLKRWVTEGAEYQLHWSFIAPKRPAVPVVKNAGWVKNPIDAFVLAELEKRGLTSAPEADRRTLARRLSLDLTGLPPKPEEVEAFVADKAPDAYERYVARLMDTPQWGEHRGRAWLDVARYADTHGIHFDNYRENWAYREWVIRAFNENKPFDQFTIEQLAGDLLPNPSLDQLVATGFNRCNITTNEGGAISEEYLVLYNRDRTETVNQTWMGLTAGCAVCHDHKFDPLSAREFYSMAAFFNNSTQGAMDGNISNTPPVVTVPRLNDRDKWTKISKDVAAAAAKVEARRAAARADFTRWLATAKADEFAGKIPTDGLVFHAPLTEGKGKEFKVSVGGKDQTLKYDSGYDWTTDRAGKKTLTVRSGPAVELKDVGDFDKAQAFSVSAWVHINKRGMNGALLGRMDEDNKYRGWDLWMQADRVGMHIINTWQEDALKVVAKTPLKTATWYHVTATYDGSGKAAGVKIYINGEPQQVDVEADALKSTTRTTVPFKFGQRSGQASRTIGAALQDVRIYSRGLTGIDAQQLAGSSRTVELLAKPADKRTPKETDELFSWWLATNDEQFKALDLAHKQLVQEESTIKARGTVAYVWVEKPSPPEAYVLYRGDYDKRRDKVAPGTPKVLPAYSADLPKNRLGFAKWLLQPDHPLTTRVTVNRYWQEVFGTGLVKTSGDFGITGDQPTHPELLDWLAVEFREGGWDVKKFFKLIVTSNAYKQSAQVTPEKLEKDPHNRYLSRGARFRMDAEMIRDYALAASGILVEKLGGPSVRPYQPEGVWEAVAMIGSNTRDYRRDTGENLYRRSMYTFWKRAAPPASMEIFNAPNRETCAVRRDRTNTPLQALVTLNDVQFVEAARHLAQLGLTTGGSTFEGRLNVLSKRLLARSLRPEEQAIVKQIHDDLLAHYKAKPAEAQKLVTVGESKPDPKLDVADLAAWTMVANELLNLDEVLCK</sequence>
<dbReference type="AlphaFoldDB" id="A0A225DC88"/>
<dbReference type="InterPro" id="IPR036909">
    <property type="entry name" value="Cyt_c-like_dom_sf"/>
</dbReference>
<dbReference type="Pfam" id="PF07583">
    <property type="entry name" value="PSCyt2"/>
    <property type="match status" value="1"/>
</dbReference>
<reference evidence="9" key="1">
    <citation type="submission" date="2017-06" db="EMBL/GenBank/DDBJ databases">
        <title>Genome analysis of Fimbriiglobus ruber SP5, the first member of the order Planctomycetales with confirmed chitinolytic capability.</title>
        <authorList>
            <person name="Ravin N.V."/>
            <person name="Rakitin A.L."/>
            <person name="Ivanova A.A."/>
            <person name="Beletsky A.V."/>
            <person name="Kulichevskaya I.S."/>
            <person name="Mardanov A.V."/>
            <person name="Dedysh S.N."/>
        </authorList>
    </citation>
    <scope>NUCLEOTIDE SEQUENCE [LARGE SCALE GENOMIC DNA]</scope>
    <source>
        <strain evidence="9">SP5</strain>
    </source>
</reference>
<gene>
    <name evidence="8" type="ORF">FRUB_08711</name>
</gene>
<dbReference type="Pfam" id="PF07587">
    <property type="entry name" value="PSD1"/>
    <property type="match status" value="1"/>
</dbReference>
<evidence type="ECO:0000256" key="6">
    <source>
        <dbReference type="PROSITE-ProRule" id="PRU00433"/>
    </source>
</evidence>
<dbReference type="PANTHER" id="PTHR35889">
    <property type="entry name" value="CYCLOINULO-OLIGOSACCHARIDE FRUCTANOTRANSFERASE-RELATED"/>
    <property type="match status" value="1"/>
</dbReference>
<evidence type="ECO:0000256" key="4">
    <source>
        <dbReference type="ARBA" id="ARBA00023004"/>
    </source>
</evidence>
<dbReference type="SMART" id="SM00560">
    <property type="entry name" value="LamGL"/>
    <property type="match status" value="1"/>
</dbReference>
<keyword evidence="3" id="KW-0732">Signal</keyword>
<dbReference type="InterPro" id="IPR011429">
    <property type="entry name" value="Cyt_c_Planctomycete-type"/>
</dbReference>
<name>A0A225DC88_9BACT</name>
<evidence type="ECO:0000313" key="9">
    <source>
        <dbReference type="Proteomes" id="UP000214646"/>
    </source>
</evidence>
<keyword evidence="2 6" id="KW-0479">Metal-binding</keyword>
<dbReference type="GO" id="GO:0009055">
    <property type="term" value="F:electron transfer activity"/>
    <property type="evidence" value="ECO:0007669"/>
    <property type="project" value="InterPro"/>
</dbReference>
<dbReference type="InterPro" id="IPR011444">
    <property type="entry name" value="DUF1549"/>
</dbReference>
<keyword evidence="4 6" id="KW-0408">Iron</keyword>
<proteinExistence type="predicted"/>
<keyword evidence="9" id="KW-1185">Reference proteome</keyword>
<evidence type="ECO:0000256" key="1">
    <source>
        <dbReference type="ARBA" id="ARBA00022617"/>
    </source>
</evidence>
<feature type="domain" description="Cytochrome c" evidence="7">
    <location>
        <begin position="12"/>
        <end position="205"/>
    </location>
</feature>
<dbReference type="SUPFAM" id="SSF46626">
    <property type="entry name" value="Cytochrome c"/>
    <property type="match status" value="1"/>
</dbReference>
<evidence type="ECO:0000256" key="3">
    <source>
        <dbReference type="ARBA" id="ARBA00022729"/>
    </source>
</evidence>
<evidence type="ECO:0000256" key="2">
    <source>
        <dbReference type="ARBA" id="ARBA00022723"/>
    </source>
</evidence>
<dbReference type="PANTHER" id="PTHR35889:SF3">
    <property type="entry name" value="F-BOX DOMAIN-CONTAINING PROTEIN"/>
    <property type="match status" value="1"/>
</dbReference>
<dbReference type="InterPro" id="IPR009056">
    <property type="entry name" value="Cyt_c-like_dom"/>
</dbReference>
<dbReference type="Pfam" id="PF13385">
    <property type="entry name" value="Laminin_G_3"/>
    <property type="match status" value="1"/>
</dbReference>
<organism evidence="8 9">
    <name type="scientific">Fimbriiglobus ruber</name>
    <dbReference type="NCBI Taxonomy" id="1908690"/>
    <lineage>
        <taxon>Bacteria</taxon>
        <taxon>Pseudomonadati</taxon>
        <taxon>Planctomycetota</taxon>
        <taxon>Planctomycetia</taxon>
        <taxon>Gemmatales</taxon>
        <taxon>Gemmataceae</taxon>
        <taxon>Fimbriiglobus</taxon>
    </lineage>
</organism>
<dbReference type="Proteomes" id="UP000214646">
    <property type="component" value="Unassembled WGS sequence"/>
</dbReference>
<keyword evidence="1 6" id="KW-0349">Heme</keyword>
<keyword evidence="5" id="KW-1015">Disulfide bond</keyword>